<dbReference type="AlphaFoldDB" id="A0A3E2WJU7"/>
<evidence type="ECO:0000313" key="1">
    <source>
        <dbReference type="EMBL" id="RGC27357.1"/>
    </source>
</evidence>
<dbReference type="EMBL" id="QVIA01000024">
    <property type="protein sequence ID" value="RGC27357.1"/>
    <property type="molecule type" value="Genomic_DNA"/>
</dbReference>
<name>A0A3E2WJU7_9FIRM</name>
<reference evidence="1 2" key="1">
    <citation type="submission" date="2018-08" db="EMBL/GenBank/DDBJ databases">
        <title>A genome reference for cultivated species of the human gut microbiota.</title>
        <authorList>
            <person name="Zou Y."/>
            <person name="Xue W."/>
            <person name="Luo G."/>
        </authorList>
    </citation>
    <scope>NUCLEOTIDE SEQUENCE [LARGE SCALE GENOMIC DNA]</scope>
    <source>
        <strain evidence="1 2">AF19-21</strain>
    </source>
</reference>
<proteinExistence type="predicted"/>
<gene>
    <name evidence="1" type="ORF">DWX41_18250</name>
</gene>
<comment type="caution">
    <text evidence="1">The sequence shown here is derived from an EMBL/GenBank/DDBJ whole genome shotgun (WGS) entry which is preliminary data.</text>
</comment>
<protein>
    <submittedName>
        <fullName evidence="1">Uncharacterized protein</fullName>
    </submittedName>
</protein>
<sequence>MWLVWGRLPGMWSGMSRDKKGWGLDATRPRRSSNAKETVHEGTYNMQRESLMLSRLRLYWEVILENHFPALMDGFFYVRTSNRGLYASSPHPFLSRDIPLHIPGRLDASRQINPHL</sequence>
<dbReference type="Proteomes" id="UP000261111">
    <property type="component" value="Unassembled WGS sequence"/>
</dbReference>
<organism evidence="1 2">
    <name type="scientific">Hungatella hathewayi</name>
    <dbReference type="NCBI Taxonomy" id="154046"/>
    <lineage>
        <taxon>Bacteria</taxon>
        <taxon>Bacillati</taxon>
        <taxon>Bacillota</taxon>
        <taxon>Clostridia</taxon>
        <taxon>Lachnospirales</taxon>
        <taxon>Lachnospiraceae</taxon>
        <taxon>Hungatella</taxon>
    </lineage>
</organism>
<accession>A0A3E2WJU7</accession>
<evidence type="ECO:0000313" key="2">
    <source>
        <dbReference type="Proteomes" id="UP000261111"/>
    </source>
</evidence>